<accession>A0ABQ3WPV5</accession>
<sequence length="85" mass="9371">MLTEQAEIRRVFRQVVDAGGDVVDVALTAQAHGWGQHSTYTAKAFLDEFGISIKEALNFAGWIEGPGATEESCRMLRERVPSPLH</sequence>
<evidence type="ECO:0000313" key="1">
    <source>
        <dbReference type="EMBL" id="GID48295.1"/>
    </source>
</evidence>
<name>A0ABQ3WPV5_9ACTN</name>
<reference evidence="1" key="1">
    <citation type="submission" date="2021-01" db="EMBL/GenBank/DDBJ databases">
        <title>Whole genome shotgun sequence of Actinoplanes capillaceus NBRC 16408.</title>
        <authorList>
            <person name="Komaki H."/>
            <person name="Tamura T."/>
        </authorList>
    </citation>
    <scope>NUCLEOTIDE SEQUENCE [LARGE SCALE GENOMIC DNA]</scope>
    <source>
        <strain evidence="1">NBRC 16408</strain>
    </source>
</reference>
<dbReference type="EMBL" id="BOMF01000104">
    <property type="protein sequence ID" value="GID48295.1"/>
    <property type="molecule type" value="Genomic_DNA"/>
</dbReference>
<dbReference type="RefSeq" id="WP_204298448.1">
    <property type="nucleotide sequence ID" value="NZ_BAAAGQ010000019.1"/>
</dbReference>
<proteinExistence type="predicted"/>
<comment type="caution">
    <text evidence="1">The sequence shown here is derived from an EMBL/GenBank/DDBJ whole genome shotgun (WGS) entry which is preliminary data.</text>
</comment>
<gene>
    <name evidence="1" type="ORF">Aca07nite_55700</name>
</gene>
<organism evidence="1">
    <name type="scientific">Actinoplanes campanulatus</name>
    <dbReference type="NCBI Taxonomy" id="113559"/>
    <lineage>
        <taxon>Bacteria</taxon>
        <taxon>Bacillati</taxon>
        <taxon>Actinomycetota</taxon>
        <taxon>Actinomycetes</taxon>
        <taxon>Micromonosporales</taxon>
        <taxon>Micromonosporaceae</taxon>
        <taxon>Actinoplanes</taxon>
    </lineage>
</organism>
<protein>
    <submittedName>
        <fullName evidence="1">Uncharacterized protein</fullName>
    </submittedName>
</protein>